<protein>
    <submittedName>
        <fullName evidence="1">Uncharacterized protein</fullName>
    </submittedName>
</protein>
<evidence type="ECO:0000313" key="1">
    <source>
        <dbReference type="EMBL" id="KAI4341302.1"/>
    </source>
</evidence>
<organism evidence="1 2">
    <name type="scientific">Melastoma candidum</name>
    <dbReference type="NCBI Taxonomy" id="119954"/>
    <lineage>
        <taxon>Eukaryota</taxon>
        <taxon>Viridiplantae</taxon>
        <taxon>Streptophyta</taxon>
        <taxon>Embryophyta</taxon>
        <taxon>Tracheophyta</taxon>
        <taxon>Spermatophyta</taxon>
        <taxon>Magnoliopsida</taxon>
        <taxon>eudicotyledons</taxon>
        <taxon>Gunneridae</taxon>
        <taxon>Pentapetalae</taxon>
        <taxon>rosids</taxon>
        <taxon>malvids</taxon>
        <taxon>Myrtales</taxon>
        <taxon>Melastomataceae</taxon>
        <taxon>Melastomatoideae</taxon>
        <taxon>Melastomateae</taxon>
        <taxon>Melastoma</taxon>
    </lineage>
</organism>
<reference evidence="2" key="1">
    <citation type="journal article" date="2023" name="Front. Plant Sci.">
        <title>Chromosomal-level genome assembly of Melastoma candidum provides insights into trichome evolution.</title>
        <authorList>
            <person name="Zhong Y."/>
            <person name="Wu W."/>
            <person name="Sun C."/>
            <person name="Zou P."/>
            <person name="Liu Y."/>
            <person name="Dai S."/>
            <person name="Zhou R."/>
        </authorList>
    </citation>
    <scope>NUCLEOTIDE SEQUENCE [LARGE SCALE GENOMIC DNA]</scope>
</reference>
<name>A0ACB9NYA6_9MYRT</name>
<gene>
    <name evidence="1" type="ORF">MLD38_026038</name>
</gene>
<comment type="caution">
    <text evidence="1">The sequence shown here is derived from an EMBL/GenBank/DDBJ whole genome shotgun (WGS) entry which is preliminary data.</text>
</comment>
<proteinExistence type="predicted"/>
<dbReference type="Proteomes" id="UP001057402">
    <property type="component" value="Chromosome 7"/>
</dbReference>
<accession>A0ACB9NYA6</accession>
<sequence>MLQKEQLVGGDAHLWGRMAQQSPFEYSARHGLKWWEVDMTWYAICFLQAVGLATDLKLPRVAHKQRLALKPARVSS</sequence>
<keyword evidence="2" id="KW-1185">Reference proteome</keyword>
<dbReference type="EMBL" id="CM042886">
    <property type="protein sequence ID" value="KAI4341302.1"/>
    <property type="molecule type" value="Genomic_DNA"/>
</dbReference>
<evidence type="ECO:0000313" key="2">
    <source>
        <dbReference type="Proteomes" id="UP001057402"/>
    </source>
</evidence>